<evidence type="ECO:0000313" key="4">
    <source>
        <dbReference type="Proteomes" id="UP000323317"/>
    </source>
</evidence>
<sequence length="192" mass="21789">MRTSLILSQILFFILSPIWLKLTNYLHPLVIAVVWLCYTFLALYIICLVKGVVISFRKNWLHTLTGLYSCSLLVLLFSRPNNQEYNQANFTPFETISFYFSGKAEILVAFYNLGANIALFIPFGVYYRYIKGKPEAGKLAALAALGISMIEGGQFLTRRGSLDIDDFILNIAGVLMGYLLFPLFQKVFTIKN</sequence>
<evidence type="ECO:0000259" key="2">
    <source>
        <dbReference type="Pfam" id="PF04892"/>
    </source>
</evidence>
<evidence type="ECO:0000313" key="3">
    <source>
        <dbReference type="EMBL" id="TYR74007.1"/>
    </source>
</evidence>
<protein>
    <submittedName>
        <fullName evidence="3">VanZ family protein</fullName>
    </submittedName>
</protein>
<name>A0A5D4K9F9_9BACI</name>
<keyword evidence="1" id="KW-0472">Membrane</keyword>
<reference evidence="3 4" key="1">
    <citation type="submission" date="2019-08" db="EMBL/GenBank/DDBJ databases">
        <title>Bacillus genomes from the desert of Cuatro Cienegas, Coahuila.</title>
        <authorList>
            <person name="Olmedo-Alvarez G."/>
        </authorList>
    </citation>
    <scope>NUCLEOTIDE SEQUENCE [LARGE SCALE GENOMIC DNA]</scope>
    <source>
        <strain evidence="3 4">CH40_1T</strain>
    </source>
</reference>
<feature type="transmembrane region" description="Helical" evidence="1">
    <location>
        <begin position="30"/>
        <end position="53"/>
    </location>
</feature>
<comment type="caution">
    <text evidence="3">The sequence shown here is derived from an EMBL/GenBank/DDBJ whole genome shotgun (WGS) entry which is preliminary data.</text>
</comment>
<feature type="transmembrane region" description="Helical" evidence="1">
    <location>
        <begin position="60"/>
        <end position="78"/>
    </location>
</feature>
<accession>A0A5D4K9F9</accession>
<keyword evidence="1" id="KW-1133">Transmembrane helix</keyword>
<keyword evidence="1" id="KW-0812">Transmembrane</keyword>
<dbReference type="AlphaFoldDB" id="A0A5D4K9F9"/>
<dbReference type="InterPro" id="IPR053150">
    <property type="entry name" value="Teicoplanin_resist-assoc"/>
</dbReference>
<dbReference type="InterPro" id="IPR006976">
    <property type="entry name" value="VanZ-like"/>
</dbReference>
<dbReference type="Proteomes" id="UP000323317">
    <property type="component" value="Unassembled WGS sequence"/>
</dbReference>
<feature type="transmembrane region" description="Helical" evidence="1">
    <location>
        <begin position="167"/>
        <end position="184"/>
    </location>
</feature>
<feature type="domain" description="VanZ-like" evidence="2">
    <location>
        <begin position="72"/>
        <end position="184"/>
    </location>
</feature>
<proteinExistence type="predicted"/>
<dbReference type="Pfam" id="PF04892">
    <property type="entry name" value="VanZ"/>
    <property type="match status" value="1"/>
</dbReference>
<feature type="transmembrane region" description="Helical" evidence="1">
    <location>
        <begin position="139"/>
        <end position="155"/>
    </location>
</feature>
<dbReference type="PANTHER" id="PTHR36834:SF1">
    <property type="entry name" value="INTEGRAL MEMBRANE PROTEIN"/>
    <property type="match status" value="1"/>
</dbReference>
<organism evidence="3 4">
    <name type="scientific">Rossellomorea vietnamensis</name>
    <dbReference type="NCBI Taxonomy" id="218284"/>
    <lineage>
        <taxon>Bacteria</taxon>
        <taxon>Bacillati</taxon>
        <taxon>Bacillota</taxon>
        <taxon>Bacilli</taxon>
        <taxon>Bacillales</taxon>
        <taxon>Bacillaceae</taxon>
        <taxon>Rossellomorea</taxon>
    </lineage>
</organism>
<dbReference type="RefSeq" id="WP_148947842.1">
    <property type="nucleotide sequence ID" value="NZ_VTEH01000014.1"/>
</dbReference>
<feature type="transmembrane region" description="Helical" evidence="1">
    <location>
        <begin position="106"/>
        <end position="127"/>
    </location>
</feature>
<evidence type="ECO:0000256" key="1">
    <source>
        <dbReference type="SAM" id="Phobius"/>
    </source>
</evidence>
<gene>
    <name evidence="3" type="ORF">FZC79_16260</name>
</gene>
<dbReference type="PANTHER" id="PTHR36834">
    <property type="entry name" value="MEMBRANE PROTEIN-RELATED"/>
    <property type="match status" value="1"/>
</dbReference>
<dbReference type="EMBL" id="VTEH01000014">
    <property type="protein sequence ID" value="TYR74007.1"/>
    <property type="molecule type" value="Genomic_DNA"/>
</dbReference>